<keyword evidence="3" id="KW-1185">Reference proteome</keyword>
<accession>A0A8E2VHH9</accession>
<evidence type="ECO:0008006" key="4">
    <source>
        <dbReference type="Google" id="ProtNLM"/>
    </source>
</evidence>
<name>A0A8E2VHH9_9RHOB</name>
<sequence length="59" mass="6882">MDGTPKATRPRARDAKTKVAQSRMSVLELARELGNVAEACRQRGMDRTSLYEWKRRFWV</sequence>
<gene>
    <name evidence="2" type="ORF">C8N38_113111</name>
</gene>
<organism evidence="2 3">
    <name type="scientific">Rhodovulum kholense</name>
    <dbReference type="NCBI Taxonomy" id="453584"/>
    <lineage>
        <taxon>Bacteria</taxon>
        <taxon>Pseudomonadati</taxon>
        <taxon>Pseudomonadota</taxon>
        <taxon>Alphaproteobacteria</taxon>
        <taxon>Rhodobacterales</taxon>
        <taxon>Paracoccaceae</taxon>
        <taxon>Rhodovulum</taxon>
    </lineage>
</organism>
<dbReference type="EMBL" id="QAYC01000013">
    <property type="protein sequence ID" value="PTW45710.1"/>
    <property type="molecule type" value="Genomic_DNA"/>
</dbReference>
<dbReference type="Proteomes" id="UP000244037">
    <property type="component" value="Unassembled WGS sequence"/>
</dbReference>
<protein>
    <recommendedName>
        <fullName evidence="4">Transposase</fullName>
    </recommendedName>
</protein>
<evidence type="ECO:0000313" key="2">
    <source>
        <dbReference type="EMBL" id="PTW45710.1"/>
    </source>
</evidence>
<evidence type="ECO:0000256" key="1">
    <source>
        <dbReference type="SAM" id="MobiDB-lite"/>
    </source>
</evidence>
<reference evidence="2 3" key="1">
    <citation type="submission" date="2018-04" db="EMBL/GenBank/DDBJ databases">
        <title>Genomic Encyclopedia of Archaeal and Bacterial Type Strains, Phase II (KMG-II): from individual species to whole genera.</title>
        <authorList>
            <person name="Goeker M."/>
        </authorList>
    </citation>
    <scope>NUCLEOTIDE SEQUENCE [LARGE SCALE GENOMIC DNA]</scope>
    <source>
        <strain evidence="2 3">DSM 19783</strain>
    </source>
</reference>
<comment type="caution">
    <text evidence="2">The sequence shown here is derived from an EMBL/GenBank/DDBJ whole genome shotgun (WGS) entry which is preliminary data.</text>
</comment>
<dbReference type="AlphaFoldDB" id="A0A8E2VHH9"/>
<feature type="region of interest" description="Disordered" evidence="1">
    <location>
        <begin position="1"/>
        <end position="20"/>
    </location>
</feature>
<evidence type="ECO:0000313" key="3">
    <source>
        <dbReference type="Proteomes" id="UP000244037"/>
    </source>
</evidence>
<proteinExistence type="predicted"/>